<sequence length="996" mass="107300">MPLASQRSRDAAAAVAAQRLSSSRPLYAVSLRVALSQLLQPCSLCQSDTLASSVTKVSSGASQPTHTDVASDFESQLNDPLTEAVETQSAETTRLSAEPQEASDHKTQWLTRHFVAQVRAHFEAALGSSSPADGQQEAGSGEDEGNESSGEAEERLKYQRALCQAALYWAIALLLSAECFLFPPPTKQPAAQTPADCSHHPSKSSGSSSGPSVPDSDATDRCKVESVSADDVVREALFALDILIRVSPSIATHMLPKILAWLDERLSFRLKWESSCSSRTGDGIGQECSASAAQTSSSVGDTLEHAIERIASGPLSSLVRCNLPNWVASGRLCSSSQHLQQTRLLALLLRCPKVLVSSSRLLAACALPAKAAADGASAGAQGSVRGTAPKPSQEGKDAKAAAEAEASVQHQICAETARQLLVALDDLRDVLIPNAAKKNIHNSSSSTQGGQVDFRFGSEVEKMILAAHLPPHLRWVASSSQHTSARSQEVAERPAENSCCWAFAAPDFPAPEGAPNKAAVYIYATVKGLLLSFALNIQGSSKCLETFGAAAAATDESVVRKARALLEESEEYFICRSKGTVRSHFLGLSSTVFVHAVTGLCSRALTAKELPKAFQVNADRADSRILLTSAAATAIAKFQIQEQGRGVDPRRLRLPEGLPDEQLLNLPPELPTSGYSVVHRGSERGFLSYLSDEGAFRMAVQAARILIALITEGERSVVLIVPPLLRLLDVPQDEVRFLGWTCLHEVISSSPVGALDSFSVPILQALMGGFPIYTEVDTCFEAYLEAFTTFVCRTHLEGCDYSFLDCQDFLIDMCHTVLNAGDGLRASFLKRTRELLKFAGPSANLRLSDWMSFCLDAIESVSADAVLEGLQTLELLLSIGLGVEEFYPQILCGLSTSALLAKENPIKRSPRFQRSEELAITSAVDSVARQLIRSKDNDLLEMLCKDTVNCLHQHYSHDTSLAEGVTEWLSHFSASLRQEKLQLEDPRQISSAELVR</sequence>
<gene>
    <name evidence="2" type="ORF">ENH_00017900</name>
</gene>
<protein>
    <submittedName>
        <fullName evidence="2">Uncharacterized protein</fullName>
    </submittedName>
</protein>
<feature type="region of interest" description="Disordered" evidence="1">
    <location>
        <begin position="125"/>
        <end position="152"/>
    </location>
</feature>
<dbReference type="Proteomes" id="UP000030754">
    <property type="component" value="Unassembled WGS sequence"/>
</dbReference>
<proteinExistence type="predicted"/>
<accession>U6MQJ3</accession>
<dbReference type="EMBL" id="HG723519">
    <property type="protein sequence ID" value="CDJ66281.1"/>
    <property type="molecule type" value="Genomic_DNA"/>
</dbReference>
<feature type="region of interest" description="Disordered" evidence="1">
    <location>
        <begin position="190"/>
        <end position="221"/>
    </location>
</feature>
<feature type="region of interest" description="Disordered" evidence="1">
    <location>
        <begin position="58"/>
        <end position="78"/>
    </location>
</feature>
<reference evidence="2" key="1">
    <citation type="submission" date="2013-10" db="EMBL/GenBank/DDBJ databases">
        <title>Genomic analysis of the causative agents of coccidiosis in chickens.</title>
        <authorList>
            <person name="Reid A.J."/>
            <person name="Blake D."/>
            <person name="Billington K."/>
            <person name="Browne H."/>
            <person name="Dunn M."/>
            <person name="Hung S."/>
            <person name="Kawahara F."/>
            <person name="Miranda-Saavedra D."/>
            <person name="Mourier T."/>
            <person name="Nagra H."/>
            <person name="Otto T.D."/>
            <person name="Rawlings N."/>
            <person name="Sanchez A."/>
            <person name="Sanders M."/>
            <person name="Subramaniam C."/>
            <person name="Tay Y."/>
            <person name="Dear P."/>
            <person name="Doerig C."/>
            <person name="Gruber A."/>
            <person name="Parkinson J."/>
            <person name="Shirley M."/>
            <person name="Wan K.L."/>
            <person name="Berriman M."/>
            <person name="Tomley F."/>
            <person name="Pain A."/>
        </authorList>
    </citation>
    <scope>NUCLEOTIDE SEQUENCE [LARGE SCALE GENOMIC DNA]</scope>
    <source>
        <strain evidence="2">Houghton</strain>
    </source>
</reference>
<dbReference type="InterPro" id="IPR016024">
    <property type="entry name" value="ARM-type_fold"/>
</dbReference>
<keyword evidence="3" id="KW-1185">Reference proteome</keyword>
<name>U6MQJ3_9EIME</name>
<organism evidence="2 3">
    <name type="scientific">Eimeria necatrix</name>
    <dbReference type="NCBI Taxonomy" id="51315"/>
    <lineage>
        <taxon>Eukaryota</taxon>
        <taxon>Sar</taxon>
        <taxon>Alveolata</taxon>
        <taxon>Apicomplexa</taxon>
        <taxon>Conoidasida</taxon>
        <taxon>Coccidia</taxon>
        <taxon>Eucoccidiorida</taxon>
        <taxon>Eimeriorina</taxon>
        <taxon>Eimeriidae</taxon>
        <taxon>Eimeria</taxon>
    </lineage>
</organism>
<dbReference type="SUPFAM" id="SSF48371">
    <property type="entry name" value="ARM repeat"/>
    <property type="match status" value="1"/>
</dbReference>
<reference evidence="2" key="2">
    <citation type="submission" date="2013-10" db="EMBL/GenBank/DDBJ databases">
        <authorList>
            <person name="Aslett M."/>
        </authorList>
    </citation>
    <scope>NUCLEOTIDE SEQUENCE [LARGE SCALE GENOMIC DNA]</scope>
    <source>
        <strain evidence="2">Houghton</strain>
    </source>
</reference>
<dbReference type="GeneID" id="25471964"/>
<evidence type="ECO:0000313" key="3">
    <source>
        <dbReference type="Proteomes" id="UP000030754"/>
    </source>
</evidence>
<feature type="region of interest" description="Disordered" evidence="1">
    <location>
        <begin position="376"/>
        <end position="401"/>
    </location>
</feature>
<dbReference type="RefSeq" id="XP_013434749.1">
    <property type="nucleotide sequence ID" value="XM_013579295.1"/>
</dbReference>
<dbReference type="OrthoDB" id="346744at2759"/>
<feature type="compositionally biased region" description="Low complexity" evidence="1">
    <location>
        <begin position="203"/>
        <end position="212"/>
    </location>
</feature>
<dbReference type="VEuPathDB" id="ToxoDB:ENH_00017900"/>
<dbReference type="AlphaFoldDB" id="U6MQJ3"/>
<evidence type="ECO:0000313" key="2">
    <source>
        <dbReference type="EMBL" id="CDJ66281.1"/>
    </source>
</evidence>
<evidence type="ECO:0000256" key="1">
    <source>
        <dbReference type="SAM" id="MobiDB-lite"/>
    </source>
</evidence>